<feature type="compositionally biased region" description="Acidic residues" evidence="1">
    <location>
        <begin position="83"/>
        <end position="102"/>
    </location>
</feature>
<feature type="region of interest" description="Disordered" evidence="1">
    <location>
        <begin position="78"/>
        <end position="158"/>
    </location>
</feature>
<dbReference type="AlphaFoldDB" id="A0ABD3F6J6"/>
<keyword evidence="3" id="KW-1185">Reference proteome</keyword>
<sequence>MCDVLQLQPAGAFLHQAYNLQPSVHPHSDPIAVVGSCTDIDEALCLRPAYDEDDAVDSRMDVPNQQDEPEDFLTSIRRGIDELATEDSDEDEDSDDDCDDEGYYYQASKENTYYSPDQKLPGGFLQDDGLDLSDTSTASSSQLAPWTHQESEDEKDTDDLIFQLEM</sequence>
<dbReference type="Proteomes" id="UP001632037">
    <property type="component" value="Unassembled WGS sequence"/>
</dbReference>
<reference evidence="2 3" key="1">
    <citation type="submission" date="2024-09" db="EMBL/GenBank/DDBJ databases">
        <title>Genome sequencing and assembly of Phytophthora oleae, isolate VK10A, causative agent of rot of olive drupes.</title>
        <authorList>
            <person name="Conti Taguali S."/>
            <person name="Riolo M."/>
            <person name="La Spada F."/>
            <person name="Cacciola S.O."/>
            <person name="Dionisio G."/>
        </authorList>
    </citation>
    <scope>NUCLEOTIDE SEQUENCE [LARGE SCALE GENOMIC DNA]</scope>
    <source>
        <strain evidence="2 3">VK10A</strain>
    </source>
</reference>
<accession>A0ABD3F6J6</accession>
<dbReference type="EMBL" id="JBIMZQ010000032">
    <property type="protein sequence ID" value="KAL3662353.1"/>
    <property type="molecule type" value="Genomic_DNA"/>
</dbReference>
<gene>
    <name evidence="2" type="ORF">V7S43_012680</name>
</gene>
<evidence type="ECO:0000256" key="1">
    <source>
        <dbReference type="SAM" id="MobiDB-lite"/>
    </source>
</evidence>
<protein>
    <submittedName>
        <fullName evidence="2">Uncharacterized protein</fullName>
    </submittedName>
</protein>
<name>A0ABD3F6J6_9STRA</name>
<proteinExistence type="predicted"/>
<comment type="caution">
    <text evidence="2">The sequence shown here is derived from an EMBL/GenBank/DDBJ whole genome shotgun (WGS) entry which is preliminary data.</text>
</comment>
<evidence type="ECO:0000313" key="2">
    <source>
        <dbReference type="EMBL" id="KAL3662353.1"/>
    </source>
</evidence>
<evidence type="ECO:0000313" key="3">
    <source>
        <dbReference type="Proteomes" id="UP001632037"/>
    </source>
</evidence>
<feature type="compositionally biased region" description="Low complexity" evidence="1">
    <location>
        <begin position="132"/>
        <end position="144"/>
    </location>
</feature>
<organism evidence="2 3">
    <name type="scientific">Phytophthora oleae</name>
    <dbReference type="NCBI Taxonomy" id="2107226"/>
    <lineage>
        <taxon>Eukaryota</taxon>
        <taxon>Sar</taxon>
        <taxon>Stramenopiles</taxon>
        <taxon>Oomycota</taxon>
        <taxon>Peronosporomycetes</taxon>
        <taxon>Peronosporales</taxon>
        <taxon>Peronosporaceae</taxon>
        <taxon>Phytophthora</taxon>
    </lineage>
</organism>